<accession>A0A699IJZ2</accession>
<evidence type="ECO:0000313" key="2">
    <source>
        <dbReference type="EMBL" id="GEZ69662.1"/>
    </source>
</evidence>
<feature type="region of interest" description="Disordered" evidence="1">
    <location>
        <begin position="18"/>
        <end position="105"/>
    </location>
</feature>
<protein>
    <submittedName>
        <fullName evidence="2">Uncharacterized protein</fullName>
    </submittedName>
</protein>
<name>A0A699IJZ2_TANCI</name>
<reference evidence="2" key="1">
    <citation type="journal article" date="2019" name="Sci. Rep.">
        <title>Draft genome of Tanacetum cinerariifolium, the natural source of mosquito coil.</title>
        <authorList>
            <person name="Yamashiro T."/>
            <person name="Shiraishi A."/>
            <person name="Satake H."/>
            <person name="Nakayama K."/>
        </authorList>
    </citation>
    <scope>NUCLEOTIDE SEQUENCE</scope>
</reference>
<feature type="compositionally biased region" description="Basic and acidic residues" evidence="1">
    <location>
        <begin position="43"/>
        <end position="58"/>
    </location>
</feature>
<evidence type="ECO:0000256" key="1">
    <source>
        <dbReference type="SAM" id="MobiDB-lite"/>
    </source>
</evidence>
<dbReference type="EMBL" id="BKCJ010311372">
    <property type="protein sequence ID" value="GEZ69662.1"/>
    <property type="molecule type" value="Genomic_DNA"/>
</dbReference>
<organism evidence="2">
    <name type="scientific">Tanacetum cinerariifolium</name>
    <name type="common">Dalmatian daisy</name>
    <name type="synonym">Chrysanthemum cinerariifolium</name>
    <dbReference type="NCBI Taxonomy" id="118510"/>
    <lineage>
        <taxon>Eukaryota</taxon>
        <taxon>Viridiplantae</taxon>
        <taxon>Streptophyta</taxon>
        <taxon>Embryophyta</taxon>
        <taxon>Tracheophyta</taxon>
        <taxon>Spermatophyta</taxon>
        <taxon>Magnoliopsida</taxon>
        <taxon>eudicotyledons</taxon>
        <taxon>Gunneridae</taxon>
        <taxon>Pentapetalae</taxon>
        <taxon>asterids</taxon>
        <taxon>campanulids</taxon>
        <taxon>Asterales</taxon>
        <taxon>Asteraceae</taxon>
        <taxon>Asteroideae</taxon>
        <taxon>Anthemideae</taxon>
        <taxon>Anthemidinae</taxon>
        <taxon>Tanacetum</taxon>
    </lineage>
</organism>
<proteinExistence type="predicted"/>
<sequence>MSEYLHFPFLSGATIEKGSALTNQDQRARHTVPPLPAGQAIQDKIDHQKEVEVEDPKIDGPAASEATSSSKPIRTLNPPQPSDALTTAAKSREDRSPRVYSHNSANHSMHNYFDDRCDKETHSLCLGSFGANTETGESSRERDFYVPSGPFIRDTDVLERFENLQADFEKLIESHAECGDMAGKLV</sequence>
<dbReference type="AlphaFoldDB" id="A0A699IJZ2"/>
<gene>
    <name evidence="2" type="ORF">Tci_541635</name>
</gene>
<comment type="caution">
    <text evidence="2">The sequence shown here is derived from an EMBL/GenBank/DDBJ whole genome shotgun (WGS) entry which is preliminary data.</text>
</comment>